<dbReference type="InterPro" id="IPR007499">
    <property type="entry name" value="ERF_bacteria_virus"/>
</dbReference>
<evidence type="ECO:0000313" key="1">
    <source>
        <dbReference type="EMBL" id="GAG29913.1"/>
    </source>
</evidence>
<dbReference type="Pfam" id="PF04404">
    <property type="entry name" value="ERF"/>
    <property type="match status" value="1"/>
</dbReference>
<dbReference type="AlphaFoldDB" id="X0WZR9"/>
<sequence length="141" mass="15977">QLESAMEIPNVTLGKMNDYQSLGSGITYLRRYTLSSALGIVTDEDTDGAGDQIPKDEPKKELPWLTQKMFDAAVRRIQEAKPNVHITEDGNDLELTPEDFVDKLSAGFRMKKDFREALKHEIEFQKTLNEAPDKPIHEDLS</sequence>
<protein>
    <submittedName>
        <fullName evidence="1">Uncharacterized protein</fullName>
    </submittedName>
</protein>
<feature type="non-terminal residue" evidence="1">
    <location>
        <position position="1"/>
    </location>
</feature>
<dbReference type="EMBL" id="BARS01046486">
    <property type="protein sequence ID" value="GAG29913.1"/>
    <property type="molecule type" value="Genomic_DNA"/>
</dbReference>
<gene>
    <name evidence="1" type="ORF">S01H1_69977</name>
</gene>
<name>X0WZR9_9ZZZZ</name>
<reference evidence="1" key="1">
    <citation type="journal article" date="2014" name="Front. Microbiol.">
        <title>High frequency of phylogenetically diverse reductive dehalogenase-homologous genes in deep subseafloor sedimentary metagenomes.</title>
        <authorList>
            <person name="Kawai M."/>
            <person name="Futagami T."/>
            <person name="Toyoda A."/>
            <person name="Takaki Y."/>
            <person name="Nishi S."/>
            <person name="Hori S."/>
            <person name="Arai W."/>
            <person name="Tsubouchi T."/>
            <person name="Morono Y."/>
            <person name="Uchiyama I."/>
            <person name="Ito T."/>
            <person name="Fujiyama A."/>
            <person name="Inagaki F."/>
            <person name="Takami H."/>
        </authorList>
    </citation>
    <scope>NUCLEOTIDE SEQUENCE</scope>
    <source>
        <strain evidence="1">Expedition CK06-06</strain>
    </source>
</reference>
<organism evidence="1">
    <name type="scientific">marine sediment metagenome</name>
    <dbReference type="NCBI Taxonomy" id="412755"/>
    <lineage>
        <taxon>unclassified sequences</taxon>
        <taxon>metagenomes</taxon>
        <taxon>ecological metagenomes</taxon>
    </lineage>
</organism>
<comment type="caution">
    <text evidence="1">The sequence shown here is derived from an EMBL/GenBank/DDBJ whole genome shotgun (WGS) entry which is preliminary data.</text>
</comment>
<accession>X0WZR9</accession>
<proteinExistence type="predicted"/>